<name>A0A0F9KIJ8_9ZZZZ</name>
<gene>
    <name evidence="1" type="ORF">LCGC14_1629830</name>
</gene>
<accession>A0A0F9KIJ8</accession>
<reference evidence="1" key="1">
    <citation type="journal article" date="2015" name="Nature">
        <title>Complex archaea that bridge the gap between prokaryotes and eukaryotes.</title>
        <authorList>
            <person name="Spang A."/>
            <person name="Saw J.H."/>
            <person name="Jorgensen S.L."/>
            <person name="Zaremba-Niedzwiedzka K."/>
            <person name="Martijn J."/>
            <person name="Lind A.E."/>
            <person name="van Eijk R."/>
            <person name="Schleper C."/>
            <person name="Guy L."/>
            <person name="Ettema T.J."/>
        </authorList>
    </citation>
    <scope>NUCLEOTIDE SEQUENCE</scope>
</reference>
<organism evidence="1">
    <name type="scientific">marine sediment metagenome</name>
    <dbReference type="NCBI Taxonomy" id="412755"/>
    <lineage>
        <taxon>unclassified sequences</taxon>
        <taxon>metagenomes</taxon>
        <taxon>ecological metagenomes</taxon>
    </lineage>
</organism>
<comment type="caution">
    <text evidence="1">The sequence shown here is derived from an EMBL/GenBank/DDBJ whole genome shotgun (WGS) entry which is preliminary data.</text>
</comment>
<proteinExistence type="predicted"/>
<dbReference type="EMBL" id="LAZR01013430">
    <property type="protein sequence ID" value="KKM21993.1"/>
    <property type="molecule type" value="Genomic_DNA"/>
</dbReference>
<sequence>MTFQQASSFILPYGNKKGRTIDGVASTDAGLRDLDSFLAWLETNRPGTDVHEAVKTYLDDPSIRKELEAL</sequence>
<evidence type="ECO:0000313" key="1">
    <source>
        <dbReference type="EMBL" id="KKM21993.1"/>
    </source>
</evidence>
<protein>
    <submittedName>
        <fullName evidence="1">Uncharacterized protein</fullName>
    </submittedName>
</protein>
<dbReference type="AlphaFoldDB" id="A0A0F9KIJ8"/>